<feature type="domain" description="HTH araC/xylS-type" evidence="4">
    <location>
        <begin position="213"/>
        <end position="310"/>
    </location>
</feature>
<accession>A0A4P6EP15</accession>
<dbReference type="InterPro" id="IPR018060">
    <property type="entry name" value="HTH_AraC"/>
</dbReference>
<dbReference type="PANTHER" id="PTHR46796:SF10">
    <property type="entry name" value="TRANSCRIPTIONAL ACTIVATOR FEAR"/>
    <property type="match status" value="1"/>
</dbReference>
<dbReference type="Proteomes" id="UP000291758">
    <property type="component" value="Chromosome"/>
</dbReference>
<dbReference type="InterPro" id="IPR050204">
    <property type="entry name" value="AraC_XylS_family_regulators"/>
</dbReference>
<keyword evidence="2" id="KW-0238">DNA-binding</keyword>
<dbReference type="EMBL" id="CP035495">
    <property type="protein sequence ID" value="QAY64196.1"/>
    <property type="molecule type" value="Genomic_DNA"/>
</dbReference>
<dbReference type="RefSeq" id="WP_129205349.1">
    <property type="nucleotide sequence ID" value="NZ_CP035495.1"/>
</dbReference>
<dbReference type="Pfam" id="PF12833">
    <property type="entry name" value="HTH_18"/>
    <property type="match status" value="1"/>
</dbReference>
<protein>
    <submittedName>
        <fullName evidence="5">Helix-turn-helix domain-containing protein</fullName>
    </submittedName>
</protein>
<name>A0A4P6EP15_9MICO</name>
<dbReference type="SUPFAM" id="SSF46689">
    <property type="entry name" value="Homeodomain-like"/>
    <property type="match status" value="1"/>
</dbReference>
<organism evidence="5 6">
    <name type="scientific">Xylanimonas allomyrinae</name>
    <dbReference type="NCBI Taxonomy" id="2509459"/>
    <lineage>
        <taxon>Bacteria</taxon>
        <taxon>Bacillati</taxon>
        <taxon>Actinomycetota</taxon>
        <taxon>Actinomycetes</taxon>
        <taxon>Micrococcales</taxon>
        <taxon>Promicromonosporaceae</taxon>
        <taxon>Xylanimonas</taxon>
    </lineage>
</organism>
<evidence type="ECO:0000256" key="3">
    <source>
        <dbReference type="ARBA" id="ARBA00023163"/>
    </source>
</evidence>
<gene>
    <name evidence="5" type="ORF">ET495_14315</name>
</gene>
<proteinExistence type="predicted"/>
<sequence>MSVDDWSFRTAATDQARESWGRMLSTTHLPWDVRELCPDPQTGFAASVRRRHLADLVLVDCSCDPCSGVRRPYEISQTDGEYLVMLMTLSGRELVAQADQQSQLSPGSVVVWDSRTPAEFIVQEPLVKRSLLVPRAALGEIGTRGELMTGAVLDADAPAVGLLRCYLDGLSRTIDDLPLGAHPAARNATIELLAAALQSPVIARPISAVATRGAAEAFIERNLRERRLSPSVVAQGIGVSVRSLHRAFEDTGDTVAAFIRRLRLARARDDLMSGVPVSQVGRRWHYSDASHFSRSFKRHYGRSPSELIPTP</sequence>
<dbReference type="PANTHER" id="PTHR46796">
    <property type="entry name" value="HTH-TYPE TRANSCRIPTIONAL ACTIVATOR RHAS-RELATED"/>
    <property type="match status" value="1"/>
</dbReference>
<reference evidence="5 6" key="1">
    <citation type="submission" date="2019-01" db="EMBL/GenBank/DDBJ databases">
        <title>Genome sequencing of strain 2JSPR-7.</title>
        <authorList>
            <person name="Heo J."/>
            <person name="Kim S.-J."/>
            <person name="Kim J.-S."/>
            <person name="Hong S.-B."/>
            <person name="Kwon S.-W."/>
        </authorList>
    </citation>
    <scope>NUCLEOTIDE SEQUENCE [LARGE SCALE GENOMIC DNA]</scope>
    <source>
        <strain evidence="5 6">2JSPR-7</strain>
    </source>
</reference>
<dbReference type="GO" id="GO:0043565">
    <property type="term" value="F:sequence-specific DNA binding"/>
    <property type="evidence" value="ECO:0007669"/>
    <property type="project" value="InterPro"/>
</dbReference>
<dbReference type="GO" id="GO:0003700">
    <property type="term" value="F:DNA-binding transcription factor activity"/>
    <property type="evidence" value="ECO:0007669"/>
    <property type="project" value="InterPro"/>
</dbReference>
<dbReference type="OrthoDB" id="9799345at2"/>
<dbReference type="AlphaFoldDB" id="A0A4P6EP15"/>
<keyword evidence="3" id="KW-0804">Transcription</keyword>
<evidence type="ECO:0000313" key="5">
    <source>
        <dbReference type="EMBL" id="QAY64196.1"/>
    </source>
</evidence>
<evidence type="ECO:0000256" key="2">
    <source>
        <dbReference type="ARBA" id="ARBA00023125"/>
    </source>
</evidence>
<evidence type="ECO:0000313" key="6">
    <source>
        <dbReference type="Proteomes" id="UP000291758"/>
    </source>
</evidence>
<dbReference type="InterPro" id="IPR009057">
    <property type="entry name" value="Homeodomain-like_sf"/>
</dbReference>
<dbReference type="SMART" id="SM00342">
    <property type="entry name" value="HTH_ARAC"/>
    <property type="match status" value="1"/>
</dbReference>
<dbReference type="PROSITE" id="PS01124">
    <property type="entry name" value="HTH_ARAC_FAMILY_2"/>
    <property type="match status" value="1"/>
</dbReference>
<keyword evidence="1" id="KW-0805">Transcription regulation</keyword>
<evidence type="ECO:0000256" key="1">
    <source>
        <dbReference type="ARBA" id="ARBA00023015"/>
    </source>
</evidence>
<dbReference type="InterPro" id="IPR035418">
    <property type="entry name" value="AraC-bd_2"/>
</dbReference>
<dbReference type="Pfam" id="PF14525">
    <property type="entry name" value="AraC_binding_2"/>
    <property type="match status" value="1"/>
</dbReference>
<dbReference type="KEGG" id="xyl:ET495_14315"/>
<keyword evidence="6" id="KW-1185">Reference proteome</keyword>
<evidence type="ECO:0000259" key="4">
    <source>
        <dbReference type="PROSITE" id="PS01124"/>
    </source>
</evidence>
<dbReference type="Gene3D" id="1.10.10.60">
    <property type="entry name" value="Homeodomain-like"/>
    <property type="match status" value="1"/>
</dbReference>